<keyword evidence="1" id="KW-0472">Membrane</keyword>
<proteinExistence type="predicted"/>
<dbReference type="Pfam" id="PF00892">
    <property type="entry name" value="EamA"/>
    <property type="match status" value="1"/>
</dbReference>
<evidence type="ECO:0000313" key="3">
    <source>
        <dbReference type="EMBL" id="QHT24076.1"/>
    </source>
</evidence>
<feature type="transmembrane region" description="Helical" evidence="1">
    <location>
        <begin position="121"/>
        <end position="142"/>
    </location>
</feature>
<dbReference type="Gene3D" id="1.10.3730.20">
    <property type="match status" value="1"/>
</dbReference>
<organism evidence="3">
    <name type="scientific">viral metagenome</name>
    <dbReference type="NCBI Taxonomy" id="1070528"/>
    <lineage>
        <taxon>unclassified sequences</taxon>
        <taxon>metagenomes</taxon>
        <taxon>organismal metagenomes</taxon>
    </lineage>
</organism>
<feature type="transmembrane region" description="Helical" evidence="1">
    <location>
        <begin position="21"/>
        <end position="44"/>
    </location>
</feature>
<name>A0A6C0E4L2_9ZZZZ</name>
<accession>A0A6C0E4L2</accession>
<evidence type="ECO:0000259" key="2">
    <source>
        <dbReference type="Pfam" id="PF00892"/>
    </source>
</evidence>
<dbReference type="InterPro" id="IPR037185">
    <property type="entry name" value="EmrE-like"/>
</dbReference>
<keyword evidence="1" id="KW-0812">Transmembrane</keyword>
<reference evidence="3" key="1">
    <citation type="journal article" date="2020" name="Nature">
        <title>Giant virus diversity and host interactions through global metagenomics.</title>
        <authorList>
            <person name="Schulz F."/>
            <person name="Roux S."/>
            <person name="Paez-Espino D."/>
            <person name="Jungbluth S."/>
            <person name="Walsh D.A."/>
            <person name="Denef V.J."/>
            <person name="McMahon K.D."/>
            <person name="Konstantinidis K.T."/>
            <person name="Eloe-Fadrosh E.A."/>
            <person name="Kyrpides N.C."/>
            <person name="Woyke T."/>
        </authorList>
    </citation>
    <scope>NUCLEOTIDE SEQUENCE</scope>
    <source>
        <strain evidence="3">GVMAG-M-3300023179-132</strain>
    </source>
</reference>
<sequence>MMRNIRTNLIIYKPIKNNISNVYMTYLILQYLSVILIYGVSPIINKYVLAHIEPESFMVIGGFVGLISAIIFSFVRKNNLLFDIANMNKHKHVYLLIFLSSFILSIIVNYNYLGLLNVEPAYRVTSVTSCYPLITAILGYLFLREQVSIKHLAGVVLIIGGVYMLS</sequence>
<dbReference type="AlphaFoldDB" id="A0A6C0E4L2"/>
<feature type="transmembrane region" description="Helical" evidence="1">
    <location>
        <begin position="95"/>
        <end position="115"/>
    </location>
</feature>
<evidence type="ECO:0000256" key="1">
    <source>
        <dbReference type="SAM" id="Phobius"/>
    </source>
</evidence>
<dbReference type="InterPro" id="IPR000620">
    <property type="entry name" value="EamA_dom"/>
</dbReference>
<dbReference type="GO" id="GO:0016020">
    <property type="term" value="C:membrane"/>
    <property type="evidence" value="ECO:0007669"/>
    <property type="project" value="InterPro"/>
</dbReference>
<feature type="domain" description="EamA" evidence="2">
    <location>
        <begin position="29"/>
        <end position="166"/>
    </location>
</feature>
<protein>
    <recommendedName>
        <fullName evidence="2">EamA domain-containing protein</fullName>
    </recommendedName>
</protein>
<keyword evidence="1" id="KW-1133">Transmembrane helix</keyword>
<feature type="transmembrane region" description="Helical" evidence="1">
    <location>
        <begin position="149"/>
        <end position="165"/>
    </location>
</feature>
<feature type="transmembrane region" description="Helical" evidence="1">
    <location>
        <begin position="56"/>
        <end position="75"/>
    </location>
</feature>
<dbReference type="EMBL" id="MN739738">
    <property type="protein sequence ID" value="QHT24076.1"/>
    <property type="molecule type" value="Genomic_DNA"/>
</dbReference>
<dbReference type="SUPFAM" id="SSF103481">
    <property type="entry name" value="Multidrug resistance efflux transporter EmrE"/>
    <property type="match status" value="1"/>
</dbReference>